<dbReference type="Proteomes" id="UP000321787">
    <property type="component" value="Unassembled WGS sequence"/>
</dbReference>
<reference evidence="2 3" key="1">
    <citation type="submission" date="2019-07" db="EMBL/GenBank/DDBJ databases">
        <title>Whole genome shotgun sequence of Aliivibrio fischeri NBRC 101058.</title>
        <authorList>
            <person name="Hosoyama A."/>
            <person name="Uohara A."/>
            <person name="Ohji S."/>
            <person name="Ichikawa N."/>
        </authorList>
    </citation>
    <scope>NUCLEOTIDE SEQUENCE [LARGE SCALE GENOMIC DNA]</scope>
    <source>
        <strain evidence="2 3">NBRC 101058</strain>
    </source>
</reference>
<organism evidence="2 3">
    <name type="scientific">Aliivibrio fischeri</name>
    <name type="common">Vibrio fischeri</name>
    <dbReference type="NCBI Taxonomy" id="668"/>
    <lineage>
        <taxon>Bacteria</taxon>
        <taxon>Pseudomonadati</taxon>
        <taxon>Pseudomonadota</taxon>
        <taxon>Gammaproteobacteria</taxon>
        <taxon>Vibrionales</taxon>
        <taxon>Vibrionaceae</taxon>
        <taxon>Aliivibrio</taxon>
    </lineage>
</organism>
<dbReference type="EMBL" id="BJTZ01000001">
    <property type="protein sequence ID" value="GEK12267.1"/>
    <property type="molecule type" value="Genomic_DNA"/>
</dbReference>
<evidence type="ECO:0000313" key="2">
    <source>
        <dbReference type="EMBL" id="GEK12267.1"/>
    </source>
</evidence>
<accession>A0A510UCG7</accession>
<name>A0A510UCG7_ALIFS</name>
<gene>
    <name evidence="2" type="ORF">AFI02nite_03030</name>
</gene>
<dbReference type="Pfam" id="PF01882">
    <property type="entry name" value="DUF58"/>
    <property type="match status" value="1"/>
</dbReference>
<dbReference type="InterPro" id="IPR002881">
    <property type="entry name" value="DUF58"/>
</dbReference>
<proteinExistence type="predicted"/>
<feature type="domain" description="DUF58" evidence="1">
    <location>
        <begin position="64"/>
        <end position="247"/>
    </location>
</feature>
<comment type="caution">
    <text evidence="2">The sequence shown here is derived from an EMBL/GenBank/DDBJ whole genome shotgun (WGS) entry which is preliminary data.</text>
</comment>
<evidence type="ECO:0000313" key="3">
    <source>
        <dbReference type="Proteomes" id="UP000321787"/>
    </source>
</evidence>
<dbReference type="AlphaFoldDB" id="A0A510UCG7"/>
<dbReference type="RefSeq" id="WP_146861024.1">
    <property type="nucleotide sequence ID" value="NZ_BJTZ01000001.1"/>
</dbReference>
<dbReference type="PANTHER" id="PTHR33608">
    <property type="entry name" value="BLL2464 PROTEIN"/>
    <property type="match status" value="1"/>
</dbReference>
<protein>
    <submittedName>
        <fullName evidence="2">MoxR protein</fullName>
    </submittedName>
</protein>
<dbReference type="InterPro" id="IPR036465">
    <property type="entry name" value="vWFA_dom_sf"/>
</dbReference>
<dbReference type="PANTHER" id="PTHR33608:SF12">
    <property type="entry name" value="DUF58 DOMAIN-CONTAINING PROTEIN"/>
    <property type="match status" value="1"/>
</dbReference>
<sequence>MTHASNTKINQEILDPRIHCDYTRLVKLKTNIDGFSFFPYLKTSRQLSGRHLSKYRGRGLNFDELRHYHLGDDIRNLDWKVTLRTGKPHVRSYTEEKDHNVILCVDQRSSLFFSSIDTMKSVIAAELASLCAWRVVKESDRVGFFLINDKNTEWMPPKRSQNDVLKYLKKLAAINQSLQVNTKEKHSLSFSNALHSLNRRNLKNSIIIIFSDWINISEEDVSLLKHLQKYNDVLSILISDPMDFSLTATSSPKWVLSNGTHQINLEKRKDIIKANCHLEKTYQNRCEALRQLMAIKRLPFMEVSTTGNHISQFTRLLRAR</sequence>
<evidence type="ECO:0000259" key="1">
    <source>
        <dbReference type="Pfam" id="PF01882"/>
    </source>
</evidence>
<dbReference type="SUPFAM" id="SSF53300">
    <property type="entry name" value="vWA-like"/>
    <property type="match status" value="1"/>
</dbReference>